<name>A0ACC1NT84_9PEZI</name>
<gene>
    <name evidence="1" type="ORF">NUW58_g6511</name>
</gene>
<proteinExistence type="predicted"/>
<keyword evidence="2" id="KW-1185">Reference proteome</keyword>
<accession>A0ACC1NT84</accession>
<evidence type="ECO:0000313" key="2">
    <source>
        <dbReference type="Proteomes" id="UP001143856"/>
    </source>
</evidence>
<sequence length="398" mass="44267">MARTSGTCPTSKCEWPATPTFGICGSCRDVKENMSWVEGNDKSSLIYSLPWANTADGAITFNLSRTDRLTDPPSFYWSIAKFGTPHYGSYYHHGRIFKDGQFIIKEFYFIGIPPTQYKAFAATYGGGRAFNATDINKYIVAHACSWYSCVQAYSSQAVSGHTTQRLEATWDRWRPDSTAGDKFYLVAEDGAAKGFRNNNISDFNFTLQQGSTNSLAAPLGALCIGEVVLHTFFPAPLHDVPQGSAFSPGTQGLFTKKFWNASDSSANMSTLVESVAESLSAFLLTFVPTKSVDSRFAPTVYTETTFVLVRWVWLTFLLGLLIAGYVFLALTIWHTRRLRVRPWKGHRLPLLLADVDDIVKKLAVGGMEGRKGLEERVGRLEVRLDYNGGDQIAFRRAK</sequence>
<organism evidence="1 2">
    <name type="scientific">Xylaria curta</name>
    <dbReference type="NCBI Taxonomy" id="42375"/>
    <lineage>
        <taxon>Eukaryota</taxon>
        <taxon>Fungi</taxon>
        <taxon>Dikarya</taxon>
        <taxon>Ascomycota</taxon>
        <taxon>Pezizomycotina</taxon>
        <taxon>Sordariomycetes</taxon>
        <taxon>Xylariomycetidae</taxon>
        <taxon>Xylariales</taxon>
        <taxon>Xylariaceae</taxon>
        <taxon>Xylaria</taxon>
    </lineage>
</organism>
<protein>
    <submittedName>
        <fullName evidence="1">Uncharacterized protein</fullName>
    </submittedName>
</protein>
<dbReference type="EMBL" id="JAPDGR010001488">
    <property type="protein sequence ID" value="KAJ2982129.1"/>
    <property type="molecule type" value="Genomic_DNA"/>
</dbReference>
<comment type="caution">
    <text evidence="1">The sequence shown here is derived from an EMBL/GenBank/DDBJ whole genome shotgun (WGS) entry which is preliminary data.</text>
</comment>
<reference evidence="1" key="1">
    <citation type="submission" date="2022-10" db="EMBL/GenBank/DDBJ databases">
        <title>Genome Sequence of Xylaria curta.</title>
        <authorList>
            <person name="Buettner E."/>
        </authorList>
    </citation>
    <scope>NUCLEOTIDE SEQUENCE</scope>
    <source>
        <strain evidence="1">Babe10</strain>
    </source>
</reference>
<evidence type="ECO:0000313" key="1">
    <source>
        <dbReference type="EMBL" id="KAJ2982129.1"/>
    </source>
</evidence>
<dbReference type="Proteomes" id="UP001143856">
    <property type="component" value="Unassembled WGS sequence"/>
</dbReference>